<feature type="region of interest" description="Disordered" evidence="1">
    <location>
        <begin position="2784"/>
        <end position="2808"/>
    </location>
</feature>
<dbReference type="PANTHER" id="PTHR24216">
    <property type="entry name" value="PAXILLIN-RELATED"/>
    <property type="match status" value="1"/>
</dbReference>
<gene>
    <name evidence="5" type="ORF">BN1204_056210</name>
    <name evidence="4" type="ORF">NCLIV_056210</name>
</gene>
<feature type="region of interest" description="Disordered" evidence="1">
    <location>
        <begin position="2880"/>
        <end position="2980"/>
    </location>
</feature>
<feature type="region of interest" description="Disordered" evidence="1">
    <location>
        <begin position="164"/>
        <end position="204"/>
    </location>
</feature>
<evidence type="ECO:0000313" key="4">
    <source>
        <dbReference type="EMBL" id="CBZ55197.1"/>
    </source>
</evidence>
<dbReference type="Proteomes" id="UP000007494">
    <property type="component" value="Chromosome XI"/>
</dbReference>
<reference evidence="6" key="3">
    <citation type="journal article" date="2012" name="PLoS Pathog.">
        <title>Comparative genomics of the apicomplexan parasites Toxoplasma gondii and Neospora caninum: Coccidia differing in host range and transmission strategy.</title>
        <authorList>
            <person name="Reid A.J."/>
            <person name="Vermont S.J."/>
            <person name="Cotton J.A."/>
            <person name="Harris D."/>
            <person name="Hill-Cawthorne G.A."/>
            <person name="Konen-Waisman S."/>
            <person name="Latham S.M."/>
            <person name="Mourier T."/>
            <person name="Norton R."/>
            <person name="Quail M.A."/>
            <person name="Sanders M."/>
            <person name="Shanmugam D."/>
            <person name="Sohal A."/>
            <person name="Wasmuth J.D."/>
            <person name="Brunk B."/>
            <person name="Grigg M.E."/>
            <person name="Howard J.C."/>
            <person name="Parkinson J."/>
            <person name="Roos D.S."/>
            <person name="Trees A.J."/>
            <person name="Berriman M."/>
            <person name="Pain A."/>
            <person name="Wastling J.M."/>
        </authorList>
    </citation>
    <scope>NUCLEOTIDE SEQUENCE [LARGE SCALE GENOMIC DNA]</scope>
    <source>
        <strain evidence="6">Liverpool</strain>
    </source>
</reference>
<feature type="region of interest" description="Disordered" evidence="1">
    <location>
        <begin position="1489"/>
        <end position="1511"/>
    </location>
</feature>
<dbReference type="InterPro" id="IPR029058">
    <property type="entry name" value="AB_hydrolase_fold"/>
</dbReference>
<feature type="region of interest" description="Disordered" evidence="1">
    <location>
        <begin position="1352"/>
        <end position="1402"/>
    </location>
</feature>
<dbReference type="GeneID" id="13446912"/>
<feature type="region of interest" description="Disordered" evidence="1">
    <location>
        <begin position="335"/>
        <end position="433"/>
    </location>
</feature>
<feature type="region of interest" description="Disordered" evidence="1">
    <location>
        <begin position="225"/>
        <end position="252"/>
    </location>
</feature>
<keyword evidence="6" id="KW-1185">Reference proteome</keyword>
<feature type="region of interest" description="Disordered" evidence="1">
    <location>
        <begin position="1645"/>
        <end position="1674"/>
    </location>
</feature>
<feature type="region of interest" description="Disordered" evidence="1">
    <location>
        <begin position="1982"/>
        <end position="2046"/>
    </location>
</feature>
<evidence type="ECO:0000313" key="6">
    <source>
        <dbReference type="Proteomes" id="UP000007494"/>
    </source>
</evidence>
<name>F0VNA1_NEOCL</name>
<feature type="region of interest" description="Disordered" evidence="1">
    <location>
        <begin position="2622"/>
        <end position="2667"/>
    </location>
</feature>
<reference evidence="4" key="2">
    <citation type="submission" date="2011-03" db="EMBL/GenBank/DDBJ databases">
        <title>Comparative genomics and transcriptomics of Neospora caninum and Toxoplasma gondii.</title>
        <authorList>
            <person name="Reid A.J."/>
            <person name="Sohal A."/>
            <person name="Harris D."/>
            <person name="Quail M."/>
            <person name="Sanders M."/>
            <person name="Berriman M."/>
            <person name="Wastling J.M."/>
            <person name="Pain A."/>
        </authorList>
    </citation>
    <scope>NUCLEOTIDE SEQUENCE</scope>
    <source>
        <strain evidence="4">Liverpool</strain>
    </source>
</reference>
<evidence type="ECO:0000256" key="1">
    <source>
        <dbReference type="SAM" id="MobiDB-lite"/>
    </source>
</evidence>
<dbReference type="OMA" id="GHAVENS"/>
<feature type="region of interest" description="Disordered" evidence="1">
    <location>
        <begin position="718"/>
        <end position="788"/>
    </location>
</feature>
<feature type="compositionally biased region" description="Low complexity" evidence="1">
    <location>
        <begin position="1755"/>
        <end position="1775"/>
    </location>
</feature>
<keyword evidence="3" id="KW-0732">Signal</keyword>
<dbReference type="PANTHER" id="PTHR24216:SF65">
    <property type="entry name" value="PAXILLIN-LIKE PROTEIN 1"/>
    <property type="match status" value="1"/>
</dbReference>
<feature type="signal peptide" evidence="3">
    <location>
        <begin position="1"/>
        <end position="18"/>
    </location>
</feature>
<feature type="compositionally biased region" description="Low complexity" evidence="1">
    <location>
        <begin position="1602"/>
        <end position="1618"/>
    </location>
</feature>
<feature type="compositionally biased region" description="Basic and acidic residues" evidence="1">
    <location>
        <begin position="2441"/>
        <end position="2463"/>
    </location>
</feature>
<feature type="region of interest" description="Disordered" evidence="1">
    <location>
        <begin position="1602"/>
        <end position="1622"/>
    </location>
</feature>
<sequence>MHARVVSLFFAPLRACFASCTKWVLAPGCRLLKPAVAASTRFAAANAFPLALCFGLFAVFLVFLFLFSFFCSLVIGGIFAFLFALVVLYNLTTALLFPGSSAFFRRQLELQFCTAAIIPFKGHLGVLELLLSFLLYRAYLRDAAGCTSEGSNWNGDWRADRPQVHPEDLPLADSSDDVSSLASLAGRPQRRPRPSTRDYEEADSRPRRFIFPRWPSVASLPPSPASFAAGSPASSPSAAPSEPSRAAPDAAAPISPSLVPFPPPLLLAPERSPAVPSSLPSSPWLLSNCLSSPEALVADVTMNEVRESTLALSSLLRTMAHARRKIGGACAALSPTCSRRSLSPSSSRLARDRGEEQSAGKSSLEAHSTDSFEEIELSAGAPGPSNAAREPKTPVSPARERETEEGQRETDARPEDEKQPAVELGWERQDAPQLARNQRGQLTWQQEDVFYHGSQLLFHLVHLSIDVVRPQTPRCADKSRHGSLPQGTGPSSWSFLALFGLAKPCCAAAAGRRGAHVDASPSPHGDRHPRSPETPSPEPELLSDPSLCSSAPVSSAPSPLPPLRASVSELALSSSASARKETAGRPWCAAGGGAIRWPVFHCAAALFHLRQLLLFLSPHLPSPEPSRWRRRSSLSASGSGGILEVPALAALPRSLLRMLISPPLSSLLLLAGELEETHGGTELWIPVSEAHTLRLLLSACALPVVLAKRALRGWLRGRRRGTSDVESEAQRACRSEPRLDQTSRGAKKREKAERTAAVADTHGLKPQRQEAGAPQPAPGTDQQGGARARIPSAEFAQASVSLACGSASSPEGSSPAGSASSVSARLCCRLGAWLEPESRLYLHAVFFPAPNTHWLLPSTAFSSPPVFRPLSNASAAQLPWNGGEDACSAAARRAFPHSGDCLLSFVPPSVGACECCHSRSRLASAENGPFNTMPASPRARLTYRLFLLFTQLQRQEQVEVYVHSAADDTDDDTASSRDFRLVRGSRDRGDSRTLPRRRSDTSELAWPRGDSRLFAPDEARTAKRINGKTAVFVSVAGAVTVALASGAWCRIARFFRSLASLVSALWCTLCRRAESSRVQRSSKAPDGESLPKRNRLPARRAKLAPRFVFRCACTATHHEEPCLALDAGRSLGGAACLPDGEVGQEARKSQEAPGRHGGAAAPSLGGNVLIFFNPNAGYLETAAVIGDGELDFYRSRGVSVLLFNYRGFGRSAGKSSPASLLSDAAAIYRFVASWPGVQTVGVHGRSIGGMPAIFVALRQRHIRRSLLASVPSSAALALPSRPRRAAGVRAASSPRLPSVSFLCADRTFSSLPDAAGGLLGSWAYWGVRGAALTAHVGFSLSRVFSTRRAETRLGEDAGERGSLPGEKGSFFREKKQPGESTAASAETPRAAGFAGESEPWETEDMATDVRPLEEDVEEAARSCRLGARSVHAFLACTNVHKVVIADPEDEVVREAASLKAGVARALLRRRQEAVRQTLVHAFMAERRRTSPGFAGSKREERTDSDPSLASAPLLGEATAVETEGAGAGKLAGKRAGNRPGFGRALQACGEARRQTKMAVVGSARSRRYSNSSSEDEDTPALCRRRATRAVRSLHCFLSSSSLPTAATPARTPASGGTPRSLVRASGSFASSRVCKRPSKWFSDWTRNSRPESAGSWRESGDARPHAVLDGGKAEEREKALRSLCEEEASVLLHEQERQRKRALRRVPAAWLLLGEVVHCARLLSLSPSEGDKRKRGKRTASEKFRGHAFLRSLSASSNSSDATEAAGAAGASAEEASSDEGGENRIASRRESRRRLGQSLTLRSRDRRSLSRTRREDSRLEAHAEQFPVLREALRTCARRVNARLRQLEERRFFLDESDRRFTPPSPFFSPVPQSAAEPPAAVRKRQRKAFSPENGAEGRRHLGGSGPSRPRTRRSNASVYTAVHSSDDDSQAGSDCEDAEASDASERQAQGRPQRQPRGELWRHFPLIQISVQVLGIHEDAGEDRSGSRTPRGPAHPSPGETPLELTPPSSACPSVQSTPRLPRPPSLRRPLESPSRAGHGVPDPLRNISALSSFSELSVAVKSEPSLARRSPRGDGRAWGSAVSQASLKLVFLSQQSAFFPRHQASPRESHEALRETHLAAWLAPEVSTLLAAVGGALAGIDAGGLPLGSVLAQVAEKSGKRDRAALAQFSDVLAAWGSSLTVWTGRQQRWEDELETRHRKLLDALRGDRQETSETDHGRDTPEARDHRENNGEDNTRRDNSRERNSREEHFRDNFREESREESREERDYERAWTFATCAFSSRREYAVLLRLGRNLPTFCESGTHVESEAFGSDTSRFFLPHPTAPRPRLSPRTLLSPRPRERRGTQEALSGPVSFAAVAEARRVFAAAETEVGAWERERASDWPTGCGAKGQKERKLLSALRDIVDEEGGALFRSDVLDDVLTLLRLAISVDQPSAGRHDGREASDWGKNRDGNSSVRAEDRGFSSFASNNAGVSKHLAWCAKALRVSRTSSADSARRNEPQTAAGKPGDNEGDTKLDTEPATNLLRDSQGETCIPTSHFRSIHEAIFQLLRAVLRQGRSRDELDAWACGGPAREESRRKRPDPKRDRSSLLLPFARELGFPSVPLLFRHIQQAAERAATANREGAEKENGEDADAQVENLPGLPATRADSEPRERREQRRERQDFLHVVESSSWADGLAAFMRLQAIVSVYRVRTTLRRHAALFLLLYRNALYPPPLLASSPPSSLFCLSASRRFQPAPSSENAPRRDEGSPSFRARSGDGFGTLRRGTVESAFEDISLDGSESVPRQTPSSTSRGSSADIPVFEGQRETSGDVEGMETLEAFARSRALWMLRQELLLFIGERISRLLDFVNTLWSAYLELPLLTQAPVSGSASALGSRAESREKGLSVPLSGDTTPAPVSPRTGTVRGELVSSSLLAGDDSRGATATEAPGFGEGDSVQLFSVAERQELRKERQGSKREGEHVARGGEAKDEDPWSCPLCLSPSALTPSCVRGHLLPSKAGHNGPLGDDEFLLLHLHLLAANFIDPEKFGV</sequence>
<feature type="compositionally biased region" description="Low complexity" evidence="1">
    <location>
        <begin position="539"/>
        <end position="555"/>
    </location>
</feature>
<dbReference type="EMBL" id="LN714486">
    <property type="protein sequence ID" value="CEL69924.1"/>
    <property type="molecule type" value="Genomic_DNA"/>
</dbReference>
<evidence type="ECO:0000313" key="5">
    <source>
        <dbReference type="EMBL" id="CEL69924.1"/>
    </source>
</evidence>
<evidence type="ECO:0000256" key="2">
    <source>
        <dbReference type="SAM" id="Phobius"/>
    </source>
</evidence>
<dbReference type="Gene3D" id="3.40.50.1820">
    <property type="entry name" value="alpha/beta hydrolase"/>
    <property type="match status" value="1"/>
</dbReference>
<feature type="region of interest" description="Disordered" evidence="1">
    <location>
        <begin position="1560"/>
        <end position="1580"/>
    </location>
</feature>
<reference evidence="5" key="4">
    <citation type="journal article" date="2015" name="PLoS ONE">
        <title>Comprehensive Evaluation of Toxoplasma gondii VEG and Neospora caninum LIV Genomes with Tachyzoite Stage Transcriptome and Proteome Defines Novel Transcript Features.</title>
        <authorList>
            <person name="Ramaprasad A."/>
            <person name="Mourier T."/>
            <person name="Naeem R."/>
            <person name="Malas T.B."/>
            <person name="Moussa E."/>
            <person name="Panigrahi A."/>
            <person name="Vermont S.J."/>
            <person name="Otto T.D."/>
            <person name="Wastling J."/>
            <person name="Pain A."/>
        </authorList>
    </citation>
    <scope>NUCLEOTIDE SEQUENCE</scope>
    <source>
        <strain evidence="5">Liverpool</strain>
    </source>
</reference>
<reference evidence="4" key="1">
    <citation type="submission" date="2011-02" db="EMBL/GenBank/DDBJ databases">
        <authorList>
            <person name="Aslett M."/>
        </authorList>
    </citation>
    <scope>NUCLEOTIDE SEQUENCE</scope>
    <source>
        <strain evidence="4">Liverpool</strain>
    </source>
</reference>
<feature type="region of interest" description="Disordered" evidence="1">
    <location>
        <begin position="2323"/>
        <end position="2353"/>
    </location>
</feature>
<feature type="compositionally biased region" description="Polar residues" evidence="1">
    <location>
        <begin position="2790"/>
        <end position="2802"/>
    </location>
</feature>
<dbReference type="EMBL" id="FR823392">
    <property type="protein sequence ID" value="CBZ55197.1"/>
    <property type="molecule type" value="Genomic_DNA"/>
</dbReference>
<feature type="region of interest" description="Disordered" evidence="1">
    <location>
        <begin position="2741"/>
        <end position="2770"/>
    </location>
</feature>
<keyword evidence="2" id="KW-1133">Transmembrane helix</keyword>
<feature type="compositionally biased region" description="Low complexity" evidence="1">
    <location>
        <begin position="335"/>
        <end position="348"/>
    </location>
</feature>
<feature type="region of interest" description="Disordered" evidence="1">
    <location>
        <begin position="2438"/>
        <end position="2463"/>
    </location>
</feature>
<dbReference type="OrthoDB" id="332702at2759"/>
<feature type="chain" id="PRO_5007655407" description="Alpha/beta hydrolase family protein" evidence="3">
    <location>
        <begin position="19"/>
        <end position="3037"/>
    </location>
</feature>
<dbReference type="RefSeq" id="XP_003885225.1">
    <property type="nucleotide sequence ID" value="XM_003885176.1"/>
</dbReference>
<organism evidence="4 6">
    <name type="scientific">Neospora caninum (strain Liverpool)</name>
    <dbReference type="NCBI Taxonomy" id="572307"/>
    <lineage>
        <taxon>Eukaryota</taxon>
        <taxon>Sar</taxon>
        <taxon>Alveolata</taxon>
        <taxon>Apicomplexa</taxon>
        <taxon>Conoidasida</taxon>
        <taxon>Coccidia</taxon>
        <taxon>Eucoccidiorida</taxon>
        <taxon>Eimeriorina</taxon>
        <taxon>Sarcocystidae</taxon>
        <taxon>Neospora</taxon>
    </lineage>
</organism>
<feature type="compositionally biased region" description="Basic and acidic residues" evidence="1">
    <location>
        <begin position="2653"/>
        <end position="2667"/>
    </location>
</feature>
<dbReference type="InParanoid" id="F0VNA1"/>
<feature type="compositionally biased region" description="Polar residues" evidence="1">
    <location>
        <begin position="2009"/>
        <end position="2020"/>
    </location>
</feature>
<feature type="compositionally biased region" description="Basic and acidic residues" evidence="1">
    <location>
        <begin position="2951"/>
        <end position="2979"/>
    </location>
</feature>
<feature type="compositionally biased region" description="Basic and acidic residues" evidence="1">
    <location>
        <begin position="195"/>
        <end position="204"/>
    </location>
</feature>
<evidence type="ECO:0000256" key="3">
    <source>
        <dbReference type="SAM" id="SignalP"/>
    </source>
</evidence>
<feature type="region of interest" description="Disordered" evidence="1">
    <location>
        <begin position="1859"/>
        <end position="1962"/>
    </location>
</feature>
<proteinExistence type="predicted"/>
<feature type="compositionally biased region" description="Basic and acidic residues" evidence="1">
    <location>
        <begin position="398"/>
        <end position="430"/>
    </location>
</feature>
<feature type="compositionally biased region" description="Basic and acidic residues" evidence="1">
    <location>
        <begin position="1658"/>
        <end position="1674"/>
    </location>
</feature>
<feature type="transmembrane region" description="Helical" evidence="2">
    <location>
        <begin position="42"/>
        <end position="66"/>
    </location>
</feature>
<feature type="transmembrane region" description="Helical" evidence="2">
    <location>
        <begin position="73"/>
        <end position="97"/>
    </location>
</feature>
<feature type="region of interest" description="Disordered" evidence="1">
    <location>
        <begin position="2208"/>
        <end position="2266"/>
    </location>
</feature>
<dbReference type="eggNOG" id="ENOG502S7IM">
    <property type="taxonomic scope" value="Eukaryota"/>
</dbReference>
<accession>F0VNA1</accession>
<evidence type="ECO:0008006" key="7">
    <source>
        <dbReference type="Google" id="ProtNLM"/>
    </source>
</evidence>
<feature type="compositionally biased region" description="Basic and acidic residues" evidence="1">
    <location>
        <begin position="728"/>
        <end position="741"/>
    </location>
</feature>
<feature type="compositionally biased region" description="Basic and acidic residues" evidence="1">
    <location>
        <begin position="2513"/>
        <end position="2523"/>
    </location>
</feature>
<feature type="region of interest" description="Disordered" evidence="1">
    <location>
        <begin position="1755"/>
        <end position="1821"/>
    </location>
</feature>
<feature type="region of interest" description="Disordered" evidence="1">
    <location>
        <begin position="2495"/>
        <end position="2527"/>
    </location>
</feature>
<feature type="compositionally biased region" description="Low complexity" evidence="1">
    <location>
        <begin position="1948"/>
        <end position="1957"/>
    </location>
</feature>
<keyword evidence="2" id="KW-0812">Transmembrane</keyword>
<dbReference type="SUPFAM" id="SSF53474">
    <property type="entry name" value="alpha/beta-Hydrolases"/>
    <property type="match status" value="1"/>
</dbReference>
<feature type="compositionally biased region" description="Low complexity" evidence="1">
    <location>
        <begin position="169"/>
        <end position="185"/>
    </location>
</feature>
<dbReference type="VEuPathDB" id="ToxoDB:NCLIV_056210"/>
<feature type="compositionally biased region" description="Basic and acidic residues" evidence="1">
    <location>
        <begin position="349"/>
        <end position="358"/>
    </location>
</feature>
<feature type="region of interest" description="Disordered" evidence="1">
    <location>
        <begin position="515"/>
        <end position="555"/>
    </location>
</feature>
<feature type="compositionally biased region" description="Basic and acidic residues" evidence="1">
    <location>
        <begin position="1803"/>
        <end position="1821"/>
    </location>
</feature>
<protein>
    <recommendedName>
        <fullName evidence="7">Alpha/beta hydrolase family protein</fullName>
    </recommendedName>
</protein>
<keyword evidence="2" id="KW-0472">Membrane</keyword>